<feature type="signal peptide" evidence="1">
    <location>
        <begin position="1"/>
        <end position="28"/>
    </location>
</feature>
<gene>
    <name evidence="2" type="ORF">GCM10010508_43090</name>
</gene>
<evidence type="ECO:0000256" key="1">
    <source>
        <dbReference type="SAM" id="SignalP"/>
    </source>
</evidence>
<dbReference type="RefSeq" id="WP_190179465.1">
    <property type="nucleotide sequence ID" value="NZ_BMVF01000011.1"/>
</dbReference>
<name>A0A918Y600_9ACTN</name>
<keyword evidence="3" id="KW-1185">Reference proteome</keyword>
<organism evidence="2 3">
    <name type="scientific">Streptomyces naganishii JCM 4654</name>
    <dbReference type="NCBI Taxonomy" id="1306179"/>
    <lineage>
        <taxon>Bacteria</taxon>
        <taxon>Bacillati</taxon>
        <taxon>Actinomycetota</taxon>
        <taxon>Actinomycetes</taxon>
        <taxon>Kitasatosporales</taxon>
        <taxon>Streptomycetaceae</taxon>
        <taxon>Streptomyces</taxon>
    </lineage>
</organism>
<comment type="caution">
    <text evidence="2">The sequence shown here is derived from an EMBL/GenBank/DDBJ whole genome shotgun (WGS) entry which is preliminary data.</text>
</comment>
<dbReference type="AlphaFoldDB" id="A0A918Y600"/>
<dbReference type="Pfam" id="PF03995">
    <property type="entry name" value="Inhibitor_I36"/>
    <property type="match status" value="1"/>
</dbReference>
<reference evidence="2" key="2">
    <citation type="submission" date="2020-09" db="EMBL/GenBank/DDBJ databases">
        <authorList>
            <person name="Sun Q."/>
            <person name="Ohkuma M."/>
        </authorList>
    </citation>
    <scope>NUCLEOTIDE SEQUENCE</scope>
    <source>
        <strain evidence="2">JCM 4654</strain>
    </source>
</reference>
<evidence type="ECO:0000313" key="3">
    <source>
        <dbReference type="Proteomes" id="UP000608955"/>
    </source>
</evidence>
<protein>
    <recommendedName>
        <fullName evidence="4">Peptidase inhibitor family I36</fullName>
    </recommendedName>
</protein>
<reference evidence="2" key="1">
    <citation type="journal article" date="2014" name="Int. J. Syst. Evol. Microbiol.">
        <title>Complete genome sequence of Corynebacterium casei LMG S-19264T (=DSM 44701T), isolated from a smear-ripened cheese.</title>
        <authorList>
            <consortium name="US DOE Joint Genome Institute (JGI-PGF)"/>
            <person name="Walter F."/>
            <person name="Albersmeier A."/>
            <person name="Kalinowski J."/>
            <person name="Ruckert C."/>
        </authorList>
    </citation>
    <scope>NUCLEOTIDE SEQUENCE</scope>
    <source>
        <strain evidence="2">JCM 4654</strain>
    </source>
</reference>
<feature type="chain" id="PRO_5038011466" description="Peptidase inhibitor family I36" evidence="1">
    <location>
        <begin position="29"/>
        <end position="135"/>
    </location>
</feature>
<dbReference type="Proteomes" id="UP000608955">
    <property type="component" value="Unassembled WGS sequence"/>
</dbReference>
<dbReference type="Gene3D" id="2.60.20.10">
    <property type="entry name" value="Crystallins"/>
    <property type="match status" value="1"/>
</dbReference>
<accession>A0A918Y600</accession>
<keyword evidence="1" id="KW-0732">Signal</keyword>
<evidence type="ECO:0000313" key="2">
    <source>
        <dbReference type="EMBL" id="GHD92018.1"/>
    </source>
</evidence>
<dbReference type="EMBL" id="BMVF01000011">
    <property type="protein sequence ID" value="GHD92018.1"/>
    <property type="molecule type" value="Genomic_DNA"/>
</dbReference>
<sequence length="135" mass="14600">MNLVKKAALATGAAVLGMGTLLVPSAMAAGSPAGVSEGRVHIQSGTFHLYEKNNFKGGWAGLTRTDKDLRNNYFDNGKRVDNQTSSVKNYTNRYVDLWQNVGCTGAHTTSYPGTKDGKLSNDAIKDNRLSCVKFR</sequence>
<evidence type="ECO:0008006" key="4">
    <source>
        <dbReference type="Google" id="ProtNLM"/>
    </source>
</evidence>
<proteinExistence type="predicted"/>